<dbReference type="InterPro" id="IPR036388">
    <property type="entry name" value="WH-like_DNA-bd_sf"/>
</dbReference>
<evidence type="ECO:0000313" key="1">
    <source>
        <dbReference type="EMBL" id="NKX43291.1"/>
    </source>
</evidence>
<dbReference type="EMBL" id="JAAZQQ010000001">
    <property type="protein sequence ID" value="NKX43291.1"/>
    <property type="molecule type" value="Genomic_DNA"/>
</dbReference>
<dbReference type="InterPro" id="IPR036390">
    <property type="entry name" value="WH_DNA-bd_sf"/>
</dbReference>
<sequence length="156" mass="17307">MPTSRPRQAARERIEDSFGQVWPVHLTGFTDLLVRLRAEFGGDLDLMLVLAVIADRTRPGDWTPELLTYNQLTHRSDTGSPQRPINLQSVAEYSGIPRETVRRKVRMLEQRGWVMRHEDGSLAVGPAAATDLGEATAHSITYLAALLTALGPLHRG</sequence>
<dbReference type="Proteomes" id="UP000526408">
    <property type="component" value="Unassembled WGS sequence"/>
</dbReference>
<reference evidence="1 2" key="1">
    <citation type="submission" date="2020-04" db="EMBL/GenBank/DDBJ databases">
        <authorList>
            <person name="Yoon J."/>
        </authorList>
    </citation>
    <scope>NUCLEOTIDE SEQUENCE [LARGE SCALE GENOMIC DNA]</scope>
    <source>
        <strain evidence="1 2">KMU-115</strain>
    </source>
</reference>
<comment type="caution">
    <text evidence="1">The sequence shown here is derived from an EMBL/GenBank/DDBJ whole genome shotgun (WGS) entry which is preliminary data.</text>
</comment>
<dbReference type="Gene3D" id="1.10.10.10">
    <property type="entry name" value="Winged helix-like DNA-binding domain superfamily/Winged helix DNA-binding domain"/>
    <property type="match status" value="1"/>
</dbReference>
<proteinExistence type="predicted"/>
<organism evidence="1 2">
    <name type="scientific">Roseicyclus persicicus</name>
    <dbReference type="NCBI Taxonomy" id="2650661"/>
    <lineage>
        <taxon>Bacteria</taxon>
        <taxon>Pseudomonadati</taxon>
        <taxon>Pseudomonadota</taxon>
        <taxon>Alphaproteobacteria</taxon>
        <taxon>Rhodobacterales</taxon>
        <taxon>Roseobacteraceae</taxon>
        <taxon>Roseicyclus</taxon>
    </lineage>
</organism>
<evidence type="ECO:0000313" key="2">
    <source>
        <dbReference type="Proteomes" id="UP000526408"/>
    </source>
</evidence>
<evidence type="ECO:0008006" key="3">
    <source>
        <dbReference type="Google" id="ProtNLM"/>
    </source>
</evidence>
<dbReference type="AlphaFoldDB" id="A0A7X6GVT3"/>
<accession>A0A7X6GVT3</accession>
<dbReference type="SUPFAM" id="SSF46785">
    <property type="entry name" value="Winged helix' DNA-binding domain"/>
    <property type="match status" value="1"/>
</dbReference>
<protein>
    <recommendedName>
        <fullName evidence="3">HTH crp-type domain-containing protein</fullName>
    </recommendedName>
</protein>
<gene>
    <name evidence="1" type="ORF">HCU73_01715</name>
</gene>
<keyword evidence="2" id="KW-1185">Reference proteome</keyword>
<dbReference type="RefSeq" id="WP_168621670.1">
    <property type="nucleotide sequence ID" value="NZ_JAAZQQ010000001.1"/>
</dbReference>
<name>A0A7X6GVT3_9RHOB</name>